<dbReference type="Pfam" id="PF13411">
    <property type="entry name" value="MerR_1"/>
    <property type="match status" value="1"/>
</dbReference>
<gene>
    <name evidence="3" type="ORF">SXIM_33550</name>
</gene>
<protein>
    <submittedName>
        <fullName evidence="3">Family transcriptional regulator</fullName>
    </submittedName>
</protein>
<reference evidence="3" key="1">
    <citation type="submission" date="2019-08" db="EMBL/GenBank/DDBJ databases">
        <title>Complete genome sequence of a mangrove-derived Streptomyces xiamenensis.</title>
        <authorList>
            <person name="Xu J."/>
        </authorList>
    </citation>
    <scope>NUCLEOTIDE SEQUENCE</scope>
    <source>
        <strain evidence="3">318</strain>
    </source>
</reference>
<evidence type="ECO:0000313" key="3">
    <source>
        <dbReference type="EMBL" id="AKG44739.1"/>
    </source>
</evidence>
<proteinExistence type="predicted"/>
<dbReference type="PROSITE" id="PS50937">
    <property type="entry name" value="HTH_MERR_2"/>
    <property type="match status" value="1"/>
</dbReference>
<dbReference type="CDD" id="cd01282">
    <property type="entry name" value="HTH_MerR-like_sg3"/>
    <property type="match status" value="1"/>
</dbReference>
<dbReference type="PANTHER" id="PTHR30204:SF97">
    <property type="entry name" value="MERR FAMILY REGULATORY PROTEIN"/>
    <property type="match status" value="1"/>
</dbReference>
<dbReference type="Proteomes" id="UP000034034">
    <property type="component" value="Chromosome"/>
</dbReference>
<dbReference type="KEGG" id="sxi:SXIM_33550"/>
<sequence length="132" mass="14702">MRIGELAKRTGVSVRALRYYEEQHLLSSERSTSGQRHYAESAVDRVVLIQQLYAAGLSSRAVLDLLPCVVEGRANPGTLERLAAERERIDAQITSLLRTRQRMDEVIGYATTSAMTGHACPRPANPRIPVER</sequence>
<dbReference type="RefSeq" id="WP_030729055.1">
    <property type="nucleotide sequence ID" value="NZ_CP009922.3"/>
</dbReference>
<dbReference type="AlphaFoldDB" id="A0A0F7FVX8"/>
<evidence type="ECO:0000256" key="1">
    <source>
        <dbReference type="ARBA" id="ARBA00023125"/>
    </source>
</evidence>
<dbReference type="STRING" id="408015.SXIM_33550"/>
<evidence type="ECO:0000259" key="2">
    <source>
        <dbReference type="PROSITE" id="PS50937"/>
    </source>
</evidence>
<dbReference type="InterPro" id="IPR000551">
    <property type="entry name" value="MerR-type_HTH_dom"/>
</dbReference>
<keyword evidence="4" id="KW-1185">Reference proteome</keyword>
<dbReference type="PROSITE" id="PS00552">
    <property type="entry name" value="HTH_MERR_1"/>
    <property type="match status" value="1"/>
</dbReference>
<dbReference type="HOGENOM" id="CLU_060077_4_0_11"/>
<dbReference type="InterPro" id="IPR009061">
    <property type="entry name" value="DNA-bd_dom_put_sf"/>
</dbReference>
<dbReference type="GO" id="GO:0003677">
    <property type="term" value="F:DNA binding"/>
    <property type="evidence" value="ECO:0007669"/>
    <property type="project" value="UniProtKB-KW"/>
</dbReference>
<feature type="domain" description="HTH merR-type" evidence="2">
    <location>
        <begin position="1"/>
        <end position="68"/>
    </location>
</feature>
<dbReference type="EMBL" id="CP009922">
    <property type="protein sequence ID" value="AKG44739.1"/>
    <property type="molecule type" value="Genomic_DNA"/>
</dbReference>
<dbReference type="GO" id="GO:0003700">
    <property type="term" value="F:DNA-binding transcription factor activity"/>
    <property type="evidence" value="ECO:0007669"/>
    <property type="project" value="InterPro"/>
</dbReference>
<dbReference type="PANTHER" id="PTHR30204">
    <property type="entry name" value="REDOX-CYCLING DRUG-SENSING TRANSCRIPTIONAL ACTIVATOR SOXR"/>
    <property type="match status" value="1"/>
</dbReference>
<evidence type="ECO:0000313" key="4">
    <source>
        <dbReference type="Proteomes" id="UP000034034"/>
    </source>
</evidence>
<dbReference type="SUPFAM" id="SSF46955">
    <property type="entry name" value="Putative DNA-binding domain"/>
    <property type="match status" value="1"/>
</dbReference>
<dbReference type="SMART" id="SM00422">
    <property type="entry name" value="HTH_MERR"/>
    <property type="match status" value="1"/>
</dbReference>
<accession>A0A0F7FVX8</accession>
<dbReference type="Gene3D" id="1.10.1660.10">
    <property type="match status" value="1"/>
</dbReference>
<name>A0A0F7FVX8_9ACTN</name>
<dbReference type="InterPro" id="IPR047057">
    <property type="entry name" value="MerR_fam"/>
</dbReference>
<keyword evidence="1" id="KW-0238">DNA-binding</keyword>
<organism evidence="3 4">
    <name type="scientific">Streptomyces xiamenensis</name>
    <dbReference type="NCBI Taxonomy" id="408015"/>
    <lineage>
        <taxon>Bacteria</taxon>
        <taxon>Bacillati</taxon>
        <taxon>Actinomycetota</taxon>
        <taxon>Actinomycetes</taxon>
        <taxon>Kitasatosporales</taxon>
        <taxon>Streptomycetaceae</taxon>
        <taxon>Streptomyces</taxon>
    </lineage>
</organism>
<dbReference type="PRINTS" id="PR00040">
    <property type="entry name" value="HTHMERR"/>
</dbReference>